<sequence>MFSGLNREREMSAMISALTHVVCGEDHSINNNNNNNNNNSEVFVTSNMACASVAVAPSSSHGGNSVLKRRREEDNTNTNTNTSFGEFSREASQPAISTITESSSRNREYEYEYEYEYKSEEKGRREEQERRKYRGVRQRPWGKWAAEIRDPIKASRVWLGTFQTAEAAARAYDEASLRFRGNKAKLNFPENVRLRQPNPPTLYHHIPMSSHNVQSSPLLSSSSTMTSPQPPPVPSIHLPSHSM</sequence>
<gene>
    <name evidence="9" type="ORF">KK1_024164</name>
</gene>
<dbReference type="AlphaFoldDB" id="A0A151TL78"/>
<feature type="compositionally biased region" description="Low complexity" evidence="7">
    <location>
        <begin position="209"/>
        <end position="227"/>
    </location>
</feature>
<evidence type="ECO:0000256" key="2">
    <source>
        <dbReference type="ARBA" id="ARBA00023015"/>
    </source>
</evidence>
<dbReference type="OMA" id="EMEMSAM"/>
<dbReference type="PANTHER" id="PTHR31190">
    <property type="entry name" value="DNA-BINDING DOMAIN"/>
    <property type="match status" value="1"/>
</dbReference>
<dbReference type="InterPro" id="IPR044808">
    <property type="entry name" value="ERF_plant"/>
</dbReference>
<dbReference type="PROSITE" id="PS51032">
    <property type="entry name" value="AP2_ERF"/>
    <property type="match status" value="1"/>
</dbReference>
<dbReference type="EMBL" id="CM003607">
    <property type="protein sequence ID" value="KYP67811.1"/>
    <property type="molecule type" value="Genomic_DNA"/>
</dbReference>
<dbReference type="GO" id="GO:0003700">
    <property type="term" value="F:DNA-binding transcription factor activity"/>
    <property type="evidence" value="ECO:0007669"/>
    <property type="project" value="InterPro"/>
</dbReference>
<evidence type="ECO:0000256" key="7">
    <source>
        <dbReference type="SAM" id="MobiDB-lite"/>
    </source>
</evidence>
<comment type="similarity">
    <text evidence="6">Belongs to the AP2/ERF transcription factor family. ERF subfamily.</text>
</comment>
<dbReference type="PANTHER" id="PTHR31190:SF445">
    <property type="entry name" value="ETHYLENE-RESPONSIVE TRANSCRIPTION FACTOR RAP2-6"/>
    <property type="match status" value="1"/>
</dbReference>
<protein>
    <submittedName>
        <fullName evidence="9">Ethylene-responsive transcription factor ERF114 family</fullName>
    </submittedName>
</protein>
<evidence type="ECO:0000259" key="8">
    <source>
        <dbReference type="PROSITE" id="PS51032"/>
    </source>
</evidence>
<dbReference type="PRINTS" id="PR00367">
    <property type="entry name" value="ETHRSPELEMNT"/>
</dbReference>
<evidence type="ECO:0000256" key="4">
    <source>
        <dbReference type="ARBA" id="ARBA00023163"/>
    </source>
</evidence>
<dbReference type="GO" id="GO:0003677">
    <property type="term" value="F:DNA binding"/>
    <property type="evidence" value="ECO:0007669"/>
    <property type="project" value="UniProtKB-KW"/>
</dbReference>
<dbReference type="SUPFAM" id="SSF54171">
    <property type="entry name" value="DNA-binding domain"/>
    <property type="match status" value="1"/>
</dbReference>
<reference evidence="9 10" key="1">
    <citation type="journal article" date="2012" name="Nat. Biotechnol.">
        <title>Draft genome sequence of pigeonpea (Cajanus cajan), an orphan legume crop of resource-poor farmers.</title>
        <authorList>
            <person name="Varshney R.K."/>
            <person name="Chen W."/>
            <person name="Li Y."/>
            <person name="Bharti A.K."/>
            <person name="Saxena R.K."/>
            <person name="Schlueter J.A."/>
            <person name="Donoghue M.T."/>
            <person name="Azam S."/>
            <person name="Fan G."/>
            <person name="Whaley A.M."/>
            <person name="Farmer A.D."/>
            <person name="Sheridan J."/>
            <person name="Iwata A."/>
            <person name="Tuteja R."/>
            <person name="Penmetsa R.V."/>
            <person name="Wu W."/>
            <person name="Upadhyaya H.D."/>
            <person name="Yang S.P."/>
            <person name="Shah T."/>
            <person name="Saxena K.B."/>
            <person name="Michael T."/>
            <person name="McCombie W.R."/>
            <person name="Yang B."/>
            <person name="Zhang G."/>
            <person name="Yang H."/>
            <person name="Wang J."/>
            <person name="Spillane C."/>
            <person name="Cook D.R."/>
            <person name="May G.D."/>
            <person name="Xu X."/>
            <person name="Jackson S.A."/>
        </authorList>
    </citation>
    <scope>NUCLEOTIDE SEQUENCE [LARGE SCALE GENOMIC DNA]</scope>
    <source>
        <strain evidence="10">cv. Asha</strain>
    </source>
</reference>
<evidence type="ECO:0000256" key="1">
    <source>
        <dbReference type="ARBA" id="ARBA00004123"/>
    </source>
</evidence>
<comment type="subcellular location">
    <subcellularLocation>
        <location evidence="1">Nucleus</location>
    </subcellularLocation>
</comment>
<dbReference type="Proteomes" id="UP000075243">
    <property type="component" value="Chromosome 5"/>
</dbReference>
<evidence type="ECO:0000313" key="10">
    <source>
        <dbReference type="Proteomes" id="UP000075243"/>
    </source>
</evidence>
<keyword evidence="5" id="KW-0539">Nucleus</keyword>
<keyword evidence="2" id="KW-0805">Transcription regulation</keyword>
<dbReference type="InterPro" id="IPR016177">
    <property type="entry name" value="DNA-bd_dom_sf"/>
</dbReference>
<dbReference type="CDD" id="cd00018">
    <property type="entry name" value="AP2"/>
    <property type="match status" value="1"/>
</dbReference>
<keyword evidence="10" id="KW-1185">Reference proteome</keyword>
<dbReference type="GO" id="GO:0005634">
    <property type="term" value="C:nucleus"/>
    <property type="evidence" value="ECO:0007669"/>
    <property type="project" value="UniProtKB-SubCell"/>
</dbReference>
<dbReference type="SMART" id="SM00380">
    <property type="entry name" value="AP2"/>
    <property type="match status" value="1"/>
</dbReference>
<feature type="compositionally biased region" description="Polar residues" evidence="7">
    <location>
        <begin position="90"/>
        <end position="100"/>
    </location>
</feature>
<dbReference type="InterPro" id="IPR036955">
    <property type="entry name" value="AP2/ERF_dom_sf"/>
</dbReference>
<dbReference type="InterPro" id="IPR001471">
    <property type="entry name" value="AP2/ERF_dom"/>
</dbReference>
<dbReference type="Gramene" id="C.cajan_23477.t">
    <property type="protein sequence ID" value="C.cajan_23477.t"/>
    <property type="gene ID" value="C.cajan_23477"/>
</dbReference>
<organism evidence="9 10">
    <name type="scientific">Cajanus cajan</name>
    <name type="common">Pigeon pea</name>
    <name type="synonym">Cajanus indicus</name>
    <dbReference type="NCBI Taxonomy" id="3821"/>
    <lineage>
        <taxon>Eukaryota</taxon>
        <taxon>Viridiplantae</taxon>
        <taxon>Streptophyta</taxon>
        <taxon>Embryophyta</taxon>
        <taxon>Tracheophyta</taxon>
        <taxon>Spermatophyta</taxon>
        <taxon>Magnoliopsida</taxon>
        <taxon>eudicotyledons</taxon>
        <taxon>Gunneridae</taxon>
        <taxon>Pentapetalae</taxon>
        <taxon>rosids</taxon>
        <taxon>fabids</taxon>
        <taxon>Fabales</taxon>
        <taxon>Fabaceae</taxon>
        <taxon>Papilionoideae</taxon>
        <taxon>50 kb inversion clade</taxon>
        <taxon>NPAAA clade</taxon>
        <taxon>indigoferoid/millettioid clade</taxon>
        <taxon>Phaseoleae</taxon>
        <taxon>Cajanus</taxon>
    </lineage>
</organism>
<name>A0A151TL78_CAJCA</name>
<feature type="region of interest" description="Disordered" evidence="7">
    <location>
        <begin position="55"/>
        <end position="103"/>
    </location>
</feature>
<dbReference type="STRING" id="3821.A0A151TL78"/>
<keyword evidence="3" id="KW-0238">DNA-binding</keyword>
<dbReference type="Gene3D" id="3.30.730.10">
    <property type="entry name" value="AP2/ERF domain"/>
    <property type="match status" value="1"/>
</dbReference>
<evidence type="ECO:0000313" key="9">
    <source>
        <dbReference type="EMBL" id="KYP67811.1"/>
    </source>
</evidence>
<dbReference type="GO" id="GO:0009873">
    <property type="term" value="P:ethylene-activated signaling pathway"/>
    <property type="evidence" value="ECO:0007669"/>
    <property type="project" value="InterPro"/>
</dbReference>
<proteinExistence type="inferred from homology"/>
<evidence type="ECO:0000256" key="3">
    <source>
        <dbReference type="ARBA" id="ARBA00023125"/>
    </source>
</evidence>
<accession>A0A151TL78</accession>
<feature type="region of interest" description="Disordered" evidence="7">
    <location>
        <begin position="208"/>
        <end position="243"/>
    </location>
</feature>
<dbReference type="Pfam" id="PF00847">
    <property type="entry name" value="AP2"/>
    <property type="match status" value="1"/>
</dbReference>
<feature type="domain" description="AP2/ERF" evidence="8">
    <location>
        <begin position="132"/>
        <end position="189"/>
    </location>
</feature>
<evidence type="ECO:0000256" key="5">
    <source>
        <dbReference type="ARBA" id="ARBA00023242"/>
    </source>
</evidence>
<evidence type="ECO:0000256" key="6">
    <source>
        <dbReference type="ARBA" id="ARBA00024343"/>
    </source>
</evidence>
<keyword evidence="4" id="KW-0804">Transcription</keyword>
<dbReference type="FunFam" id="3.30.730.10:FF:000001">
    <property type="entry name" value="Ethylene-responsive transcription factor 2"/>
    <property type="match status" value="1"/>
</dbReference>